<evidence type="ECO:0000313" key="2">
    <source>
        <dbReference type="EMBL" id="KAK1437832.1"/>
    </source>
</evidence>
<reference evidence="2" key="1">
    <citation type="journal article" date="2023" name="bioRxiv">
        <title>Improved chromosome-level genome assembly for marigold (Tagetes erecta).</title>
        <authorList>
            <person name="Jiang F."/>
            <person name="Yuan L."/>
            <person name="Wang S."/>
            <person name="Wang H."/>
            <person name="Xu D."/>
            <person name="Wang A."/>
            <person name="Fan W."/>
        </authorList>
    </citation>
    <scope>NUCLEOTIDE SEQUENCE</scope>
    <source>
        <strain evidence="2">WSJ</strain>
        <tissue evidence="2">Leaf</tissue>
    </source>
</reference>
<evidence type="ECO:0008006" key="4">
    <source>
        <dbReference type="Google" id="ProtNLM"/>
    </source>
</evidence>
<dbReference type="AlphaFoldDB" id="A0AAD8LG33"/>
<gene>
    <name evidence="2" type="ORF">QVD17_03632</name>
</gene>
<dbReference type="PANTHER" id="PTHR47926">
    <property type="entry name" value="PENTATRICOPEPTIDE REPEAT-CONTAINING PROTEIN"/>
    <property type="match status" value="1"/>
</dbReference>
<name>A0AAD8LG33_TARER</name>
<comment type="caution">
    <text evidence="2">The sequence shown here is derived from an EMBL/GenBank/DDBJ whole genome shotgun (WGS) entry which is preliminary data.</text>
</comment>
<accession>A0AAD8LG33</accession>
<sequence length="196" mass="21627">MEMHGIKPNSVTILSVLSACSHGGLINEGLSFFHKFIKSQDIKPSLEHYSCLVDLLSRGGKLDLAMQLIDQLEQNVGLSAWGALLSGCRTSHNGSESICEKVVKHVLEFEPNNSNGYMLASNMYAASGLWDAAARVRSMVKDKQVKVVAGYSMVHVNNTRCKFIAGDKNQFLVKEIQDTIEVLHRCMKTEKIQVTG</sequence>
<dbReference type="Proteomes" id="UP001229421">
    <property type="component" value="Unassembled WGS sequence"/>
</dbReference>
<dbReference type="Pfam" id="PF20431">
    <property type="entry name" value="E_motif"/>
    <property type="match status" value="1"/>
</dbReference>
<dbReference type="Gene3D" id="1.25.40.10">
    <property type="entry name" value="Tetratricopeptide repeat domain"/>
    <property type="match status" value="1"/>
</dbReference>
<dbReference type="FunFam" id="1.25.40.10:FF:000158">
    <property type="entry name" value="pentatricopeptide repeat-containing protein At2g33680"/>
    <property type="match status" value="1"/>
</dbReference>
<dbReference type="PANTHER" id="PTHR47926:SF452">
    <property type="entry name" value="PENTATRICOPEPTIDE REPEAT-CONTAINING PROTEIN"/>
    <property type="match status" value="1"/>
</dbReference>
<dbReference type="GO" id="GO:0099402">
    <property type="term" value="P:plant organ development"/>
    <property type="evidence" value="ECO:0007669"/>
    <property type="project" value="UniProtKB-ARBA"/>
</dbReference>
<dbReference type="InterPro" id="IPR011990">
    <property type="entry name" value="TPR-like_helical_dom_sf"/>
</dbReference>
<dbReference type="EMBL" id="JAUHHV010000001">
    <property type="protein sequence ID" value="KAK1437832.1"/>
    <property type="molecule type" value="Genomic_DNA"/>
</dbReference>
<protein>
    <recommendedName>
        <fullName evidence="4">Pentatricopeptide repeat-containing protein</fullName>
    </recommendedName>
</protein>
<dbReference type="InterPro" id="IPR046848">
    <property type="entry name" value="E_motif"/>
</dbReference>
<organism evidence="2 3">
    <name type="scientific">Tagetes erecta</name>
    <name type="common">African marigold</name>
    <dbReference type="NCBI Taxonomy" id="13708"/>
    <lineage>
        <taxon>Eukaryota</taxon>
        <taxon>Viridiplantae</taxon>
        <taxon>Streptophyta</taxon>
        <taxon>Embryophyta</taxon>
        <taxon>Tracheophyta</taxon>
        <taxon>Spermatophyta</taxon>
        <taxon>Magnoliopsida</taxon>
        <taxon>eudicotyledons</taxon>
        <taxon>Gunneridae</taxon>
        <taxon>Pentapetalae</taxon>
        <taxon>asterids</taxon>
        <taxon>campanulids</taxon>
        <taxon>Asterales</taxon>
        <taxon>Asteraceae</taxon>
        <taxon>Asteroideae</taxon>
        <taxon>Heliantheae alliance</taxon>
        <taxon>Tageteae</taxon>
        <taxon>Tagetes</taxon>
    </lineage>
</organism>
<dbReference type="GO" id="GO:0003723">
    <property type="term" value="F:RNA binding"/>
    <property type="evidence" value="ECO:0007669"/>
    <property type="project" value="InterPro"/>
</dbReference>
<dbReference type="PROSITE" id="PS51257">
    <property type="entry name" value="PROKAR_LIPOPROTEIN"/>
    <property type="match status" value="1"/>
</dbReference>
<proteinExistence type="predicted"/>
<evidence type="ECO:0000313" key="3">
    <source>
        <dbReference type="Proteomes" id="UP001229421"/>
    </source>
</evidence>
<dbReference type="InterPro" id="IPR046960">
    <property type="entry name" value="PPR_At4g14850-like_plant"/>
</dbReference>
<dbReference type="InterPro" id="IPR002885">
    <property type="entry name" value="PPR_rpt"/>
</dbReference>
<dbReference type="Pfam" id="PF01535">
    <property type="entry name" value="PPR"/>
    <property type="match status" value="2"/>
</dbReference>
<keyword evidence="1" id="KW-0677">Repeat</keyword>
<evidence type="ECO:0000256" key="1">
    <source>
        <dbReference type="ARBA" id="ARBA00022737"/>
    </source>
</evidence>
<dbReference type="GO" id="GO:0009451">
    <property type="term" value="P:RNA modification"/>
    <property type="evidence" value="ECO:0007669"/>
    <property type="project" value="InterPro"/>
</dbReference>
<keyword evidence="3" id="KW-1185">Reference proteome</keyword>